<reference evidence="2" key="1">
    <citation type="submission" date="2023-07" db="EMBL/GenBank/DDBJ databases">
        <authorList>
            <consortium name="AG Swart"/>
            <person name="Singh M."/>
            <person name="Singh A."/>
            <person name="Seah K."/>
            <person name="Emmerich C."/>
        </authorList>
    </citation>
    <scope>NUCLEOTIDE SEQUENCE</scope>
    <source>
        <strain evidence="2">DP1</strain>
    </source>
</reference>
<sequence>MSMNQPTDIWKDEDCMVNEEDDSPTHSHRLKETKQFVNTLLMNKGDITTARKLECKLDRDTDRFSQKVVLPQKISLKDIKSTGRVCNSFSDHLNLISKPSEQDTLSKPHKAFHKMSSLPPDLSGWKMVCKKKQVMESPLLLSRMKEGLKKTQGL</sequence>
<keyword evidence="3" id="KW-1185">Reference proteome</keyword>
<accession>A0AAD1Y3U7</accession>
<proteinExistence type="predicted"/>
<gene>
    <name evidence="2" type="ORF">ECRASSUSDP1_LOCUS25720</name>
</gene>
<protein>
    <submittedName>
        <fullName evidence="2">Uncharacterized protein</fullName>
    </submittedName>
</protein>
<evidence type="ECO:0000313" key="2">
    <source>
        <dbReference type="EMBL" id="CAI2384198.1"/>
    </source>
</evidence>
<dbReference type="EMBL" id="CAMPGE010026515">
    <property type="protein sequence ID" value="CAI2384198.1"/>
    <property type="molecule type" value="Genomic_DNA"/>
</dbReference>
<dbReference type="AlphaFoldDB" id="A0AAD1Y3U7"/>
<organism evidence="2 3">
    <name type="scientific">Euplotes crassus</name>
    <dbReference type="NCBI Taxonomy" id="5936"/>
    <lineage>
        <taxon>Eukaryota</taxon>
        <taxon>Sar</taxon>
        <taxon>Alveolata</taxon>
        <taxon>Ciliophora</taxon>
        <taxon>Intramacronucleata</taxon>
        <taxon>Spirotrichea</taxon>
        <taxon>Hypotrichia</taxon>
        <taxon>Euplotida</taxon>
        <taxon>Euplotidae</taxon>
        <taxon>Moneuplotes</taxon>
    </lineage>
</organism>
<evidence type="ECO:0000256" key="1">
    <source>
        <dbReference type="SAM" id="MobiDB-lite"/>
    </source>
</evidence>
<evidence type="ECO:0000313" key="3">
    <source>
        <dbReference type="Proteomes" id="UP001295684"/>
    </source>
</evidence>
<name>A0AAD1Y3U7_EUPCR</name>
<dbReference type="Proteomes" id="UP001295684">
    <property type="component" value="Unassembled WGS sequence"/>
</dbReference>
<feature type="region of interest" description="Disordered" evidence="1">
    <location>
        <begin position="1"/>
        <end position="27"/>
    </location>
</feature>
<comment type="caution">
    <text evidence="2">The sequence shown here is derived from an EMBL/GenBank/DDBJ whole genome shotgun (WGS) entry which is preliminary data.</text>
</comment>